<dbReference type="EMBL" id="JAZDWU010000004">
    <property type="protein sequence ID" value="KAL0005081.1"/>
    <property type="molecule type" value="Genomic_DNA"/>
</dbReference>
<dbReference type="InterPro" id="IPR039265">
    <property type="entry name" value="DIR1-like"/>
</dbReference>
<keyword evidence="1" id="KW-0732">Signal</keyword>
<evidence type="ECO:0000256" key="1">
    <source>
        <dbReference type="SAM" id="SignalP"/>
    </source>
</evidence>
<sequence length="122" mass="12481">MASNVKASFVVVFVFVFMLTLNAFIGGIDAAGECGKTPIRTAAASLSPCLSAAGNASAKVPPACCTKVSALIKTSPKCLCAVLLSPLAKQAGIKAAIGITVPKRCNIRNRPVGKKCGRYTVP</sequence>
<evidence type="ECO:0000259" key="2">
    <source>
        <dbReference type="SMART" id="SM00499"/>
    </source>
</evidence>
<dbReference type="SMART" id="SM00499">
    <property type="entry name" value="AAI"/>
    <property type="match status" value="1"/>
</dbReference>
<keyword evidence="4" id="KW-1185">Reference proteome</keyword>
<evidence type="ECO:0000313" key="3">
    <source>
        <dbReference type="EMBL" id="KAL0005081.1"/>
    </source>
</evidence>
<comment type="caution">
    <text evidence="3">The sequence shown here is derived from an EMBL/GenBank/DDBJ whole genome shotgun (WGS) entry which is preliminary data.</text>
</comment>
<dbReference type="InterPro" id="IPR016140">
    <property type="entry name" value="Bifunc_inhib/LTP/seed_store"/>
</dbReference>
<accession>A0AAW2D421</accession>
<reference evidence="3 4" key="1">
    <citation type="submission" date="2024-01" db="EMBL/GenBank/DDBJ databases">
        <title>A telomere-to-telomere, gap-free genome of sweet tea (Lithocarpus litseifolius).</title>
        <authorList>
            <person name="Zhou J."/>
        </authorList>
    </citation>
    <scope>NUCLEOTIDE SEQUENCE [LARGE SCALE GENOMIC DNA]</scope>
    <source>
        <strain evidence="3">Zhou-2022a</strain>
        <tissue evidence="3">Leaf</tissue>
    </source>
</reference>
<dbReference type="CDD" id="cd00010">
    <property type="entry name" value="AAI_LTSS"/>
    <property type="match status" value="1"/>
</dbReference>
<dbReference type="GO" id="GO:0009627">
    <property type="term" value="P:systemic acquired resistance"/>
    <property type="evidence" value="ECO:0007669"/>
    <property type="project" value="InterPro"/>
</dbReference>
<organism evidence="3 4">
    <name type="scientific">Lithocarpus litseifolius</name>
    <dbReference type="NCBI Taxonomy" id="425828"/>
    <lineage>
        <taxon>Eukaryota</taxon>
        <taxon>Viridiplantae</taxon>
        <taxon>Streptophyta</taxon>
        <taxon>Embryophyta</taxon>
        <taxon>Tracheophyta</taxon>
        <taxon>Spermatophyta</taxon>
        <taxon>Magnoliopsida</taxon>
        <taxon>eudicotyledons</taxon>
        <taxon>Gunneridae</taxon>
        <taxon>Pentapetalae</taxon>
        <taxon>rosids</taxon>
        <taxon>fabids</taxon>
        <taxon>Fagales</taxon>
        <taxon>Fagaceae</taxon>
        <taxon>Lithocarpus</taxon>
    </lineage>
</organism>
<dbReference type="InterPro" id="IPR036312">
    <property type="entry name" value="Bifun_inhib/LTP/seed_sf"/>
</dbReference>
<feature type="chain" id="PRO_5043396807" description="Bifunctional inhibitor/plant lipid transfer protein/seed storage helical domain-containing protein" evidence="1">
    <location>
        <begin position="31"/>
        <end position="122"/>
    </location>
</feature>
<dbReference type="Proteomes" id="UP001459277">
    <property type="component" value="Unassembled WGS sequence"/>
</dbReference>
<dbReference type="PANTHER" id="PTHR33122:SF13">
    <property type="entry name" value="BIFUNCTIONAL INHIBITOR_LIPID-TRANSFER PROTEIN_SEED STORAGE 2S ALBUMIN SUPERFAMILY PROTEIN"/>
    <property type="match status" value="1"/>
</dbReference>
<proteinExistence type="predicted"/>
<dbReference type="GO" id="GO:0005504">
    <property type="term" value="F:fatty acid binding"/>
    <property type="evidence" value="ECO:0007669"/>
    <property type="project" value="InterPro"/>
</dbReference>
<dbReference type="SUPFAM" id="SSF47699">
    <property type="entry name" value="Bifunctional inhibitor/lipid-transfer protein/seed storage 2S albumin"/>
    <property type="match status" value="1"/>
</dbReference>
<dbReference type="Gene3D" id="1.10.110.10">
    <property type="entry name" value="Plant lipid-transfer and hydrophobic proteins"/>
    <property type="match status" value="1"/>
</dbReference>
<gene>
    <name evidence="3" type="ORF">SO802_012642</name>
</gene>
<evidence type="ECO:0000313" key="4">
    <source>
        <dbReference type="Proteomes" id="UP001459277"/>
    </source>
</evidence>
<name>A0AAW2D421_9ROSI</name>
<feature type="domain" description="Bifunctional inhibitor/plant lipid transfer protein/seed storage helical" evidence="2">
    <location>
        <begin position="34"/>
        <end position="116"/>
    </location>
</feature>
<dbReference type="AlphaFoldDB" id="A0AAW2D421"/>
<dbReference type="PANTHER" id="PTHR33122">
    <property type="entry name" value="LIPID BINDING PROTEIN-RELATED"/>
    <property type="match status" value="1"/>
</dbReference>
<dbReference type="Pfam" id="PF14368">
    <property type="entry name" value="LTP_2"/>
    <property type="match status" value="1"/>
</dbReference>
<feature type="signal peptide" evidence="1">
    <location>
        <begin position="1"/>
        <end position="30"/>
    </location>
</feature>
<protein>
    <recommendedName>
        <fullName evidence="2">Bifunctional inhibitor/plant lipid transfer protein/seed storage helical domain-containing protein</fullName>
    </recommendedName>
</protein>